<dbReference type="AlphaFoldDB" id="A0A840TRC5"/>
<comment type="caution">
    <text evidence="2">The sequence shown here is derived from an EMBL/GenBank/DDBJ whole genome shotgun (WGS) entry which is preliminary data.</text>
</comment>
<protein>
    <submittedName>
        <fullName evidence="2">5-methylcytosine-specific restriction protein B</fullName>
        <ecNumber evidence="2">3.1.21.-</ecNumber>
    </submittedName>
</protein>
<accession>A0A840TRC5</accession>
<dbReference type="SUPFAM" id="SSF52540">
    <property type="entry name" value="P-loop containing nucleoside triphosphate hydrolases"/>
    <property type="match status" value="1"/>
</dbReference>
<dbReference type="InterPro" id="IPR003593">
    <property type="entry name" value="AAA+_ATPase"/>
</dbReference>
<proteinExistence type="predicted"/>
<dbReference type="EC" id="3.1.21.-" evidence="2"/>
<dbReference type="InterPro" id="IPR011704">
    <property type="entry name" value="ATPase_dyneun-rel_AAA"/>
</dbReference>
<dbReference type="GO" id="GO:0005524">
    <property type="term" value="F:ATP binding"/>
    <property type="evidence" value="ECO:0007669"/>
    <property type="project" value="InterPro"/>
</dbReference>
<dbReference type="CDD" id="cd00009">
    <property type="entry name" value="AAA"/>
    <property type="match status" value="1"/>
</dbReference>
<dbReference type="InterPro" id="IPR052934">
    <property type="entry name" value="Methyl-DNA_Rec/Restrict_Enz"/>
</dbReference>
<dbReference type="InterPro" id="IPR027417">
    <property type="entry name" value="P-loop_NTPase"/>
</dbReference>
<name>A0A840TRC5_9BACT</name>
<dbReference type="PANTHER" id="PTHR37291:SF1">
    <property type="entry name" value="TYPE IV METHYL-DIRECTED RESTRICTION ENZYME ECOKMCRB SUBUNIT"/>
    <property type="match status" value="1"/>
</dbReference>
<dbReference type="RefSeq" id="WP_184175645.1">
    <property type="nucleotide sequence ID" value="NZ_JACHGF010000005.1"/>
</dbReference>
<dbReference type="GO" id="GO:0016887">
    <property type="term" value="F:ATP hydrolysis activity"/>
    <property type="evidence" value="ECO:0007669"/>
    <property type="project" value="InterPro"/>
</dbReference>
<evidence type="ECO:0000259" key="1">
    <source>
        <dbReference type="SMART" id="SM00382"/>
    </source>
</evidence>
<dbReference type="SMART" id="SM00382">
    <property type="entry name" value="AAA"/>
    <property type="match status" value="1"/>
</dbReference>
<gene>
    <name evidence="2" type="ORF">HNQ92_003632</name>
</gene>
<dbReference type="Pfam" id="PF07728">
    <property type="entry name" value="AAA_5"/>
    <property type="match status" value="1"/>
</dbReference>
<feature type="domain" description="AAA+ ATPase" evidence="1">
    <location>
        <begin position="198"/>
        <end position="385"/>
    </location>
</feature>
<keyword evidence="3" id="KW-1185">Reference proteome</keyword>
<dbReference type="Gene3D" id="3.40.50.300">
    <property type="entry name" value="P-loop containing nucleotide triphosphate hydrolases"/>
    <property type="match status" value="1"/>
</dbReference>
<reference evidence="2 3" key="1">
    <citation type="submission" date="2020-08" db="EMBL/GenBank/DDBJ databases">
        <title>Genomic Encyclopedia of Type Strains, Phase IV (KMG-IV): sequencing the most valuable type-strain genomes for metagenomic binning, comparative biology and taxonomic classification.</title>
        <authorList>
            <person name="Goeker M."/>
        </authorList>
    </citation>
    <scope>NUCLEOTIDE SEQUENCE [LARGE SCALE GENOMIC DNA]</scope>
    <source>
        <strain evidence="2 3">DSM 105074</strain>
    </source>
</reference>
<organism evidence="2 3">
    <name type="scientific">Rhabdobacter roseus</name>
    <dbReference type="NCBI Taxonomy" id="1655419"/>
    <lineage>
        <taxon>Bacteria</taxon>
        <taxon>Pseudomonadati</taxon>
        <taxon>Bacteroidota</taxon>
        <taxon>Cytophagia</taxon>
        <taxon>Cytophagales</taxon>
        <taxon>Cytophagaceae</taxon>
        <taxon>Rhabdobacter</taxon>
    </lineage>
</organism>
<evidence type="ECO:0000313" key="3">
    <source>
        <dbReference type="Proteomes" id="UP000557307"/>
    </source>
</evidence>
<dbReference type="EMBL" id="JACHGF010000005">
    <property type="protein sequence ID" value="MBB5285475.1"/>
    <property type="molecule type" value="Genomic_DNA"/>
</dbReference>
<evidence type="ECO:0000313" key="2">
    <source>
        <dbReference type="EMBL" id="MBB5285475.1"/>
    </source>
</evidence>
<dbReference type="PANTHER" id="PTHR37291">
    <property type="entry name" value="5-METHYLCYTOSINE-SPECIFIC RESTRICTION ENZYME B"/>
    <property type="match status" value="1"/>
</dbReference>
<keyword evidence="2" id="KW-0378">Hydrolase</keyword>
<sequence>MSTQAQQQQLIEKLREINHPEAVLLFFRFLKEIVDLTNLADSDPRLSVVVLKNAPGISVNINAYLGLRIQKHKDTPELWFAFHKSFVDTLKGPDFKEVLRDSDYTWQPIPWQEADLDKVDLAAKQDWENCLLEFTEKSRKSPHFKKHNSAAYRAAVNEAFLGEILAASAQPTWQAGEVSEPQVPYPATAQVPFPRPAIPLNYLLYGPPGTGKTYYTQQLMQQVPSHYFVTFHPSFSYEELMEGLRPDVVGGQLSYQIRKGVFYEACLTALRKAGYGTYEGCLSDTPANRRQRLADAEPVLLVIDEINRANVSAVLGELITLLEPDKRLGGEREQTVQLPYSRQVFGVPSNLYVLGTLNTADRSIALLDTALRRRFDFREVPPEPELLAGRHIDGIDLRLLLQTLNRRIEALYDRDHALGHAYLLPVQTYPELCDTFQQKLIPLLREYFYDDWEKIRLVLGDNDRWGKPFDHQLVRRLSLPDRELFGEELPRHEESYVYEINPFLTKKDYANVPKEAFVSVYHKPKNSP</sequence>
<dbReference type="Proteomes" id="UP000557307">
    <property type="component" value="Unassembled WGS sequence"/>
</dbReference>